<dbReference type="GO" id="GO:0050660">
    <property type="term" value="F:flavin adenine dinucleotide binding"/>
    <property type="evidence" value="ECO:0007669"/>
    <property type="project" value="InterPro"/>
</dbReference>
<evidence type="ECO:0000259" key="6">
    <source>
        <dbReference type="Pfam" id="PF00441"/>
    </source>
</evidence>
<dbReference type="PANTHER" id="PTHR43188">
    <property type="entry name" value="ACYL-COENZYME A OXIDASE"/>
    <property type="match status" value="1"/>
</dbReference>
<dbReference type="InterPro" id="IPR036250">
    <property type="entry name" value="AcylCo_DH-like_C"/>
</dbReference>
<accession>I7JVH1</accession>
<dbReference type="InterPro" id="IPR037069">
    <property type="entry name" value="AcylCoA_DH/ox_N_sf"/>
</dbReference>
<evidence type="ECO:0000313" key="11">
    <source>
        <dbReference type="Proteomes" id="UP000006078"/>
    </source>
</evidence>
<dbReference type="InterPro" id="IPR009075">
    <property type="entry name" value="AcylCo_DH/oxidase_C"/>
</dbReference>
<dbReference type="InterPro" id="IPR013786">
    <property type="entry name" value="AcylCoA_DH/ox_N"/>
</dbReference>
<evidence type="ECO:0000256" key="3">
    <source>
        <dbReference type="ARBA" id="ARBA00022630"/>
    </source>
</evidence>
<evidence type="ECO:0000256" key="1">
    <source>
        <dbReference type="ARBA" id="ARBA00001974"/>
    </source>
</evidence>
<dbReference type="EMBL" id="CAJZ01000008">
    <property type="protein sequence ID" value="CCI82826.1"/>
    <property type="molecule type" value="Genomic_DNA"/>
</dbReference>
<keyword evidence="11" id="KW-1185">Reference proteome</keyword>
<dbReference type="InterPro" id="IPR006091">
    <property type="entry name" value="Acyl-CoA_Oxase/DH_mid-dom"/>
</dbReference>
<name>I7JVH1_9CORY</name>
<dbReference type="EMBL" id="AHAE01000029">
    <property type="protein sequence ID" value="EJZ82573.1"/>
    <property type="molecule type" value="Genomic_DNA"/>
</dbReference>
<dbReference type="Proteomes" id="UP000011016">
    <property type="component" value="Unassembled WGS sequence"/>
</dbReference>
<dbReference type="PROSITE" id="PS00073">
    <property type="entry name" value="ACYL_COA_DH_2"/>
    <property type="match status" value="1"/>
</dbReference>
<dbReference type="Gene3D" id="2.40.110.10">
    <property type="entry name" value="Butyryl-CoA Dehydrogenase, subunit A, domain 2"/>
    <property type="match status" value="1"/>
</dbReference>
<dbReference type="Pfam" id="PF02770">
    <property type="entry name" value="Acyl-CoA_dh_M"/>
    <property type="match status" value="1"/>
</dbReference>
<feature type="domain" description="Acyl-CoA dehydrogenase/oxidase C-terminal" evidence="6">
    <location>
        <begin position="245"/>
        <end position="388"/>
    </location>
</feature>
<dbReference type="GO" id="GO:0003995">
    <property type="term" value="F:acyl-CoA dehydrogenase activity"/>
    <property type="evidence" value="ECO:0007669"/>
    <property type="project" value="InterPro"/>
</dbReference>
<dbReference type="SUPFAM" id="SSF56645">
    <property type="entry name" value="Acyl-CoA dehydrogenase NM domain-like"/>
    <property type="match status" value="1"/>
</dbReference>
<evidence type="ECO:0000259" key="8">
    <source>
        <dbReference type="Pfam" id="PF02771"/>
    </source>
</evidence>
<dbReference type="PATRIC" id="fig|883169.3.peg.475"/>
<evidence type="ECO:0000259" key="7">
    <source>
        <dbReference type="Pfam" id="PF02770"/>
    </source>
</evidence>
<evidence type="ECO:0000313" key="9">
    <source>
        <dbReference type="EMBL" id="CCI82826.1"/>
    </source>
</evidence>
<reference evidence="10 11" key="2">
    <citation type="submission" date="2012-08" db="EMBL/GenBank/DDBJ databases">
        <title>The Genome Sequence of Turicella otitidis ATCC 51513.</title>
        <authorList>
            <consortium name="The Broad Institute Genome Sequencing Platform"/>
            <person name="Earl A."/>
            <person name="Ward D."/>
            <person name="Feldgarden M."/>
            <person name="Gevers D."/>
            <person name="Huys G."/>
            <person name="Walker B."/>
            <person name="Young S.K."/>
            <person name="Zeng Q."/>
            <person name="Gargeya S."/>
            <person name="Fitzgerald M."/>
            <person name="Haas B."/>
            <person name="Abouelleil A."/>
            <person name="Alvarado L."/>
            <person name="Arachchi H.M."/>
            <person name="Berlin A.M."/>
            <person name="Chapman S.B."/>
            <person name="Goldberg J."/>
            <person name="Griggs A."/>
            <person name="Gujja S."/>
            <person name="Hansen M."/>
            <person name="Howarth C."/>
            <person name="Imamovic A."/>
            <person name="Larimer J."/>
            <person name="McCowen C."/>
            <person name="Montmayeur A."/>
            <person name="Murphy C."/>
            <person name="Neiman D."/>
            <person name="Pearson M."/>
            <person name="Priest M."/>
            <person name="Roberts A."/>
            <person name="Saif S."/>
            <person name="Shea T."/>
            <person name="Sisk P."/>
            <person name="Sykes S."/>
            <person name="Wortman J."/>
            <person name="Nusbaum C."/>
            <person name="Birren B."/>
        </authorList>
    </citation>
    <scope>NUCLEOTIDE SEQUENCE [LARGE SCALE GENOMIC DNA]</scope>
    <source>
        <strain evidence="10 11">ATCC 51513</strain>
    </source>
</reference>
<dbReference type="InterPro" id="IPR045008">
    <property type="entry name" value="ACX4-like"/>
</dbReference>
<dbReference type="InterPro" id="IPR046373">
    <property type="entry name" value="Acyl-CoA_Oxase/DH_mid-dom_sf"/>
</dbReference>
<evidence type="ECO:0000313" key="12">
    <source>
        <dbReference type="Proteomes" id="UP000011016"/>
    </source>
</evidence>
<evidence type="ECO:0000256" key="2">
    <source>
        <dbReference type="ARBA" id="ARBA00009347"/>
    </source>
</evidence>
<dbReference type="RefSeq" id="WP_004600394.1">
    <property type="nucleotide sequence ID" value="NZ_HF541865.1"/>
</dbReference>
<sequence>MTHPLDSSPADFYDLFSDIDGPELDAWRQAQAFAAEVRTRIAKDWENAHYPTDLVALAGKQGLLTDAVDVPGQPTITPLASRLITMEVSRADASMATAIAVQAGLAMQAIDQCGSPEQREAWLGPLARAEKLGAFALTEPTHGSDAVALETTARKDGDSWVIDGKKKWIGNGHGGDITVVWARMEGGDNDGEVGGFLVPQDAPGYHSQAIAGKVALRAIPQAEIELDGVRVDESQRLPGATSFLAASKVLSGTRVGVAWSALGIAIDCFETALNRATERRQFGKPLASFQIIQQRLADMLQKLTAMALYCRRISQLEAEGRLRHQQASLAKVHNTRGARYIAAEARDLLGGTGILLENHVMRHMADIEALHTYEGTDTIQSLIVGKTITGISAYV</sequence>
<feature type="domain" description="Acyl-CoA dehydrogenase/oxidase N-terminal" evidence="8">
    <location>
        <begin position="29"/>
        <end position="130"/>
    </location>
</feature>
<reference evidence="9 12" key="1">
    <citation type="journal article" date="2012" name="J. Bacteriol.">
        <title>Draft Genome Sequence of Turicella otitidis ATCC 51513, Isolated from Middle Ear Fluid from a Child with Otitis Media.</title>
        <authorList>
            <person name="Brinkrolf K."/>
            <person name="Schneider J."/>
            <person name="Knecht M."/>
            <person name="Ruckert C."/>
            <person name="Tauch A."/>
        </authorList>
    </citation>
    <scope>NUCLEOTIDE SEQUENCE [LARGE SCALE GENOMIC DNA]</scope>
    <source>
        <strain evidence="9 12">ATCC 51513</strain>
    </source>
</reference>
<comment type="similarity">
    <text evidence="2 5">Belongs to the acyl-CoA dehydrogenase family.</text>
</comment>
<dbReference type="PANTHER" id="PTHR43188:SF1">
    <property type="entry name" value="ACYL-COA DEHYDROGENASE"/>
    <property type="match status" value="1"/>
</dbReference>
<dbReference type="Pfam" id="PF00441">
    <property type="entry name" value="Acyl-CoA_dh_1"/>
    <property type="match status" value="1"/>
</dbReference>
<evidence type="ECO:0000313" key="10">
    <source>
        <dbReference type="EMBL" id="EJZ82573.1"/>
    </source>
</evidence>
<protein>
    <submittedName>
        <fullName evidence="9">Glutaryl-CoA dehydrogenase</fullName>
        <ecNumber evidence="9">1.3.99.7</ecNumber>
    </submittedName>
</protein>
<dbReference type="OrthoDB" id="9770681at2"/>
<dbReference type="InterPro" id="IPR006089">
    <property type="entry name" value="Acyl-CoA_DH_CS"/>
</dbReference>
<dbReference type="AlphaFoldDB" id="I7JVH1"/>
<dbReference type="EC" id="1.3.99.7" evidence="9"/>
<comment type="caution">
    <text evidence="9">The sequence shown here is derived from an EMBL/GenBank/DDBJ whole genome shotgun (WGS) entry which is preliminary data.</text>
</comment>
<keyword evidence="5 9" id="KW-0560">Oxidoreductase</keyword>
<dbReference type="Gene3D" id="1.20.140.10">
    <property type="entry name" value="Butyryl-CoA Dehydrogenase, subunit A, domain 3"/>
    <property type="match status" value="1"/>
</dbReference>
<dbReference type="Gene3D" id="1.10.540.10">
    <property type="entry name" value="Acyl-CoA dehydrogenase/oxidase, N-terminal domain"/>
    <property type="match status" value="1"/>
</dbReference>
<dbReference type="SUPFAM" id="SSF47203">
    <property type="entry name" value="Acyl-CoA dehydrogenase C-terminal domain-like"/>
    <property type="match status" value="1"/>
</dbReference>
<feature type="domain" description="Acyl-CoA oxidase/dehydrogenase middle" evidence="7">
    <location>
        <begin position="134"/>
        <end position="229"/>
    </location>
</feature>
<evidence type="ECO:0000256" key="4">
    <source>
        <dbReference type="ARBA" id="ARBA00022827"/>
    </source>
</evidence>
<organism evidence="9 12">
    <name type="scientific">Corynebacterium otitidis ATCC 51513</name>
    <dbReference type="NCBI Taxonomy" id="883169"/>
    <lineage>
        <taxon>Bacteria</taxon>
        <taxon>Bacillati</taxon>
        <taxon>Actinomycetota</taxon>
        <taxon>Actinomycetes</taxon>
        <taxon>Mycobacteriales</taxon>
        <taxon>Corynebacteriaceae</taxon>
        <taxon>Corynebacterium</taxon>
    </lineage>
</organism>
<evidence type="ECO:0000256" key="5">
    <source>
        <dbReference type="RuleBase" id="RU362125"/>
    </source>
</evidence>
<gene>
    <name evidence="9" type="ORF">BN46_0073</name>
    <name evidence="10" type="ORF">HMPREF9719_00504</name>
</gene>
<dbReference type="Pfam" id="PF02771">
    <property type="entry name" value="Acyl-CoA_dh_N"/>
    <property type="match status" value="1"/>
</dbReference>
<dbReference type="STRING" id="29321.AAV33_07080"/>
<keyword evidence="3 5" id="KW-0285">Flavoprotein</keyword>
<keyword evidence="4 5" id="KW-0274">FAD</keyword>
<dbReference type="HOGENOM" id="CLU_018204_8_2_11"/>
<dbReference type="InterPro" id="IPR009100">
    <property type="entry name" value="AcylCoA_DH/oxidase_NM_dom_sf"/>
</dbReference>
<dbReference type="eggNOG" id="COG1960">
    <property type="taxonomic scope" value="Bacteria"/>
</dbReference>
<dbReference type="GO" id="GO:0006635">
    <property type="term" value="P:fatty acid beta-oxidation"/>
    <property type="evidence" value="ECO:0007669"/>
    <property type="project" value="InterPro"/>
</dbReference>
<dbReference type="Proteomes" id="UP000006078">
    <property type="component" value="Unassembled WGS sequence"/>
</dbReference>
<proteinExistence type="inferred from homology"/>
<comment type="cofactor">
    <cofactor evidence="1 5">
        <name>FAD</name>
        <dbReference type="ChEBI" id="CHEBI:57692"/>
    </cofactor>
</comment>